<proteinExistence type="predicted"/>
<keyword evidence="3" id="KW-1185">Reference proteome</keyword>
<evidence type="ECO:0000256" key="1">
    <source>
        <dbReference type="SAM" id="MobiDB-lite"/>
    </source>
</evidence>
<feature type="compositionally biased region" description="Low complexity" evidence="1">
    <location>
        <begin position="179"/>
        <end position="190"/>
    </location>
</feature>
<feature type="compositionally biased region" description="Acidic residues" evidence="1">
    <location>
        <begin position="8"/>
        <end position="31"/>
    </location>
</feature>
<dbReference type="EMBL" id="CALNXK010000061">
    <property type="protein sequence ID" value="CAH3138517.1"/>
    <property type="molecule type" value="Genomic_DNA"/>
</dbReference>
<feature type="compositionally biased region" description="Acidic residues" evidence="1">
    <location>
        <begin position="138"/>
        <end position="178"/>
    </location>
</feature>
<evidence type="ECO:0000313" key="3">
    <source>
        <dbReference type="Proteomes" id="UP001159405"/>
    </source>
</evidence>
<dbReference type="Proteomes" id="UP001159405">
    <property type="component" value="Unassembled WGS sequence"/>
</dbReference>
<organism evidence="2 3">
    <name type="scientific">Porites lobata</name>
    <dbReference type="NCBI Taxonomy" id="104759"/>
    <lineage>
        <taxon>Eukaryota</taxon>
        <taxon>Metazoa</taxon>
        <taxon>Cnidaria</taxon>
        <taxon>Anthozoa</taxon>
        <taxon>Hexacorallia</taxon>
        <taxon>Scleractinia</taxon>
        <taxon>Fungiina</taxon>
        <taxon>Poritidae</taxon>
        <taxon>Porites</taxon>
    </lineage>
</organism>
<sequence>MKRKIDLVEEEEHESEHEESESSDDESEDEEPRIKKEPRIKDVLSHLSRAVPEKRASDLLHSMAASKDILFWTPSGQLLRNKRTIPVTNIAELVEYVSLPHNNEVTKPRALNTFLDGLAELGIDKGYQNVENTSDNESNNEESLSDIENQEEEVASENGVEAEDTQESDNDTENDSQEIESSSPETSTTFHSKRPCEHCENSNVYYKICPICDHQIPEGGHYMKEGFLRCHDCGAVTHKNAKTLETNFYSPSTEENED</sequence>
<reference evidence="2 3" key="1">
    <citation type="submission" date="2022-05" db="EMBL/GenBank/DDBJ databases">
        <authorList>
            <consortium name="Genoscope - CEA"/>
            <person name="William W."/>
        </authorList>
    </citation>
    <scope>NUCLEOTIDE SEQUENCE [LARGE SCALE GENOMIC DNA]</scope>
</reference>
<feature type="region of interest" description="Disordered" evidence="1">
    <location>
        <begin position="126"/>
        <end position="195"/>
    </location>
</feature>
<protein>
    <submittedName>
        <fullName evidence="2">Uncharacterized protein</fullName>
    </submittedName>
</protein>
<name>A0ABN8P961_9CNID</name>
<feature type="region of interest" description="Disordered" evidence="1">
    <location>
        <begin position="1"/>
        <end position="41"/>
    </location>
</feature>
<accession>A0ABN8P961</accession>
<comment type="caution">
    <text evidence="2">The sequence shown here is derived from an EMBL/GenBank/DDBJ whole genome shotgun (WGS) entry which is preliminary data.</text>
</comment>
<evidence type="ECO:0000313" key="2">
    <source>
        <dbReference type="EMBL" id="CAH3138517.1"/>
    </source>
</evidence>
<feature type="compositionally biased region" description="Basic and acidic residues" evidence="1">
    <location>
        <begin position="32"/>
        <end position="41"/>
    </location>
</feature>
<gene>
    <name evidence="2" type="ORF">PLOB_00040188</name>
</gene>